<sequence length="566" mass="64083">MSEVYDRAGLLLSYTGPETDDVELAIEFAAEMKTPMMRYNDKGEWHFGEWGSKGETEGGGLWFGPNRVGPDRLAKMAAALYRFACRSYFRRAWVLQEIAVASNPTVKTGSQYDIGFDQIDTAMHHLIDMLRSDPSLAGNMFKADPTIKLVDTQELTFVRKLFYFRHLNTGGRHPLFGLTASQIRSGAPSFLEILVLARGFESSDPRDKIYALWNLARDKEGLDFHVDYQKSITQVYSDFARAWALQHGSLDVLGAVECRRPETELYRGAPSWVPDWSLQSASSCLVRRDRIPPRNMSYMRNLEGPLYWADGGGLSRDAFDSPLFTFEGEVLHCTGIILDTIHHIFSNPPEVADWQRFPHCDPTTCHAYHHWVSELCAHYAVNNVLTYESIKQAAAAMFHGDCIAVWPHRSQNPENANERWAREEEFVCRIDRHPWSPEPKSEPVPRHVQLYAASYDRTDAFDIIKSVTRGRRPFVSLGGYMGLMPSIVEDIEDVGQLSGKPWYLAIVATCSVPLLLQEQEDGRYKVCGSCFVQGWMEGEILSNTLGAETTRDFWAALAEGETLRLV</sequence>
<proteinExistence type="predicted"/>
<gene>
    <name evidence="1" type="ORF">EJ03DRAFT_138513</name>
</gene>
<dbReference type="PANTHER" id="PTHR24148">
    <property type="entry name" value="ANKYRIN REPEAT DOMAIN-CONTAINING PROTEIN 39 HOMOLOG-RELATED"/>
    <property type="match status" value="1"/>
</dbReference>
<dbReference type="InterPro" id="IPR052895">
    <property type="entry name" value="HetReg/Transcr_Mod"/>
</dbReference>
<dbReference type="EMBL" id="ML995849">
    <property type="protein sequence ID" value="KAF2768020.1"/>
    <property type="molecule type" value="Genomic_DNA"/>
</dbReference>
<keyword evidence="2" id="KW-1185">Reference proteome</keyword>
<name>A0A6G1L5X2_9PEZI</name>
<organism evidence="1 2">
    <name type="scientific">Teratosphaeria nubilosa</name>
    <dbReference type="NCBI Taxonomy" id="161662"/>
    <lineage>
        <taxon>Eukaryota</taxon>
        <taxon>Fungi</taxon>
        <taxon>Dikarya</taxon>
        <taxon>Ascomycota</taxon>
        <taxon>Pezizomycotina</taxon>
        <taxon>Dothideomycetes</taxon>
        <taxon>Dothideomycetidae</taxon>
        <taxon>Mycosphaerellales</taxon>
        <taxon>Teratosphaeriaceae</taxon>
        <taxon>Teratosphaeria</taxon>
    </lineage>
</organism>
<accession>A0A6G1L5X2</accession>
<dbReference type="Proteomes" id="UP000799436">
    <property type="component" value="Unassembled WGS sequence"/>
</dbReference>
<dbReference type="PANTHER" id="PTHR24148:SF64">
    <property type="entry name" value="HETEROKARYON INCOMPATIBILITY DOMAIN-CONTAINING PROTEIN"/>
    <property type="match status" value="1"/>
</dbReference>
<evidence type="ECO:0000313" key="1">
    <source>
        <dbReference type="EMBL" id="KAF2768020.1"/>
    </source>
</evidence>
<evidence type="ECO:0000313" key="2">
    <source>
        <dbReference type="Proteomes" id="UP000799436"/>
    </source>
</evidence>
<reference evidence="1" key="1">
    <citation type="journal article" date="2020" name="Stud. Mycol.">
        <title>101 Dothideomycetes genomes: a test case for predicting lifestyles and emergence of pathogens.</title>
        <authorList>
            <person name="Haridas S."/>
            <person name="Albert R."/>
            <person name="Binder M."/>
            <person name="Bloem J."/>
            <person name="Labutti K."/>
            <person name="Salamov A."/>
            <person name="Andreopoulos B."/>
            <person name="Baker S."/>
            <person name="Barry K."/>
            <person name="Bills G."/>
            <person name="Bluhm B."/>
            <person name="Cannon C."/>
            <person name="Castanera R."/>
            <person name="Culley D."/>
            <person name="Daum C."/>
            <person name="Ezra D."/>
            <person name="Gonzalez J."/>
            <person name="Henrissat B."/>
            <person name="Kuo A."/>
            <person name="Liang C."/>
            <person name="Lipzen A."/>
            <person name="Lutzoni F."/>
            <person name="Magnuson J."/>
            <person name="Mondo S."/>
            <person name="Nolan M."/>
            <person name="Ohm R."/>
            <person name="Pangilinan J."/>
            <person name="Park H.-J."/>
            <person name="Ramirez L."/>
            <person name="Alfaro M."/>
            <person name="Sun H."/>
            <person name="Tritt A."/>
            <person name="Yoshinaga Y."/>
            <person name="Zwiers L.-H."/>
            <person name="Turgeon B."/>
            <person name="Goodwin S."/>
            <person name="Spatafora J."/>
            <person name="Crous P."/>
            <person name="Grigoriev I."/>
        </authorList>
    </citation>
    <scope>NUCLEOTIDE SEQUENCE</scope>
    <source>
        <strain evidence="1">CBS 116005</strain>
    </source>
</reference>
<evidence type="ECO:0008006" key="3">
    <source>
        <dbReference type="Google" id="ProtNLM"/>
    </source>
</evidence>
<dbReference type="AlphaFoldDB" id="A0A6G1L5X2"/>
<dbReference type="OrthoDB" id="4850726at2759"/>
<protein>
    <recommendedName>
        <fullName evidence="3">Heterokaryon incompatibility domain-containing protein</fullName>
    </recommendedName>
</protein>